<keyword evidence="2" id="KW-1185">Reference proteome</keyword>
<evidence type="ECO:0000313" key="1">
    <source>
        <dbReference type="EMBL" id="EQA45684.1"/>
    </source>
</evidence>
<comment type="caution">
    <text evidence="1">The sequence shown here is derived from an EMBL/GenBank/DDBJ whole genome shotgun (WGS) entry which is preliminary data.</text>
</comment>
<dbReference type="AlphaFoldDB" id="T0GFS5"/>
<proteinExistence type="predicted"/>
<protein>
    <submittedName>
        <fullName evidence="1">Uncharacterized protein</fullName>
    </submittedName>
</protein>
<organism evidence="1 2">
    <name type="scientific">Leptospira broomii serovar Hurstbridge str. 5399</name>
    <dbReference type="NCBI Taxonomy" id="1049789"/>
    <lineage>
        <taxon>Bacteria</taxon>
        <taxon>Pseudomonadati</taxon>
        <taxon>Spirochaetota</taxon>
        <taxon>Spirochaetia</taxon>
        <taxon>Leptospirales</taxon>
        <taxon>Leptospiraceae</taxon>
        <taxon>Leptospira</taxon>
    </lineage>
</organism>
<name>T0GFS5_9LEPT</name>
<reference evidence="1" key="1">
    <citation type="submission" date="2013-05" db="EMBL/GenBank/DDBJ databases">
        <authorList>
            <person name="Harkins D.M."/>
            <person name="Durkin A.S."/>
            <person name="Brinkac L.M."/>
            <person name="Haft D.H."/>
            <person name="Selengut J.D."/>
            <person name="Sanka R."/>
            <person name="DePew J."/>
            <person name="Purushe J."/>
            <person name="Hartskeerl R.A."/>
            <person name="Ahmed A."/>
            <person name="van der Linden H."/>
            <person name="Goris M.G.A."/>
            <person name="Vinetz J.M."/>
            <person name="Sutton G.G."/>
            <person name="Nierman W.C."/>
            <person name="Fouts D.E."/>
        </authorList>
    </citation>
    <scope>NUCLEOTIDE SEQUENCE [LARGE SCALE GENOMIC DNA]</scope>
    <source>
        <strain evidence="1">5399</strain>
    </source>
</reference>
<dbReference type="STRING" id="1049789.LEP1GSC050_1981"/>
<dbReference type="Proteomes" id="UP000015454">
    <property type="component" value="Unassembled WGS sequence"/>
</dbReference>
<dbReference type="EMBL" id="AHMO02000008">
    <property type="protein sequence ID" value="EQA45684.1"/>
    <property type="molecule type" value="Genomic_DNA"/>
</dbReference>
<gene>
    <name evidence="1" type="ORF">LEP1GSC050_1981</name>
</gene>
<accession>T0GFS5</accession>
<sequence>MQFVENKSQLEGVVLNQMGKRSRLFQVLEKSEGNKRKQTKASTR</sequence>
<evidence type="ECO:0000313" key="2">
    <source>
        <dbReference type="Proteomes" id="UP000015454"/>
    </source>
</evidence>